<keyword evidence="3" id="KW-1185">Reference proteome</keyword>
<protein>
    <submittedName>
        <fullName evidence="2">Uncharacterized protein</fullName>
    </submittedName>
</protein>
<evidence type="ECO:0000256" key="1">
    <source>
        <dbReference type="SAM" id="Phobius"/>
    </source>
</evidence>
<dbReference type="EMBL" id="BSFD01000009">
    <property type="protein sequence ID" value="GLK49464.1"/>
    <property type="molecule type" value="Genomic_DNA"/>
</dbReference>
<feature type="transmembrane region" description="Helical" evidence="1">
    <location>
        <begin position="99"/>
        <end position="120"/>
    </location>
</feature>
<name>A0ABQ5T9I5_9CAUL</name>
<dbReference type="RefSeq" id="WP_271165659.1">
    <property type="nucleotide sequence ID" value="NZ_BSFD01000009.1"/>
</dbReference>
<reference evidence="2" key="1">
    <citation type="journal article" date="2014" name="Int. J. Syst. Evol. Microbiol.">
        <title>Complete genome of a new Firmicutes species belonging to the dominant human colonic microbiota ('Ruminococcus bicirculans') reveals two chromosomes and a selective capacity to utilize plant glucans.</title>
        <authorList>
            <consortium name="NISC Comparative Sequencing Program"/>
            <person name="Wegmann U."/>
            <person name="Louis P."/>
            <person name="Goesmann A."/>
            <person name="Henrissat B."/>
            <person name="Duncan S.H."/>
            <person name="Flint H.J."/>
        </authorList>
    </citation>
    <scope>NUCLEOTIDE SEQUENCE</scope>
    <source>
        <strain evidence="2">VKM B-1499</strain>
    </source>
</reference>
<accession>A0ABQ5T9I5</accession>
<keyword evidence="1" id="KW-0472">Membrane</keyword>
<gene>
    <name evidence="2" type="ORF">GCM10017620_24370</name>
</gene>
<proteinExistence type="predicted"/>
<keyword evidence="1" id="KW-1133">Transmembrane helix</keyword>
<reference evidence="2" key="2">
    <citation type="submission" date="2023-01" db="EMBL/GenBank/DDBJ databases">
        <authorList>
            <person name="Sun Q."/>
            <person name="Evtushenko L."/>
        </authorList>
    </citation>
    <scope>NUCLEOTIDE SEQUENCE</scope>
    <source>
        <strain evidence="2">VKM B-1499</strain>
    </source>
</reference>
<evidence type="ECO:0000313" key="3">
    <source>
        <dbReference type="Proteomes" id="UP001143509"/>
    </source>
</evidence>
<sequence>MGYHLPMMFEFTLKPPGDVAYSFENTGGNLGESLDAEIKAVCSAPPKFAGREARVLLTSSPELEDAEFLKAKHPTRSVGQVFADKNNVEVLAMVPAGRLLPLMAAIASGQIAYISFYVGAFKARRADASGYYFEGQAQREASLTHP</sequence>
<keyword evidence="1" id="KW-0812">Transmembrane</keyword>
<evidence type="ECO:0000313" key="2">
    <source>
        <dbReference type="EMBL" id="GLK49464.1"/>
    </source>
</evidence>
<dbReference type="Proteomes" id="UP001143509">
    <property type="component" value="Unassembled WGS sequence"/>
</dbReference>
<comment type="caution">
    <text evidence="2">The sequence shown here is derived from an EMBL/GenBank/DDBJ whole genome shotgun (WGS) entry which is preliminary data.</text>
</comment>
<organism evidence="2 3">
    <name type="scientific">Brevundimonas intermedia</name>
    <dbReference type="NCBI Taxonomy" id="74315"/>
    <lineage>
        <taxon>Bacteria</taxon>
        <taxon>Pseudomonadati</taxon>
        <taxon>Pseudomonadota</taxon>
        <taxon>Alphaproteobacteria</taxon>
        <taxon>Caulobacterales</taxon>
        <taxon>Caulobacteraceae</taxon>
        <taxon>Brevundimonas</taxon>
    </lineage>
</organism>